<keyword evidence="2" id="KW-1133">Transmembrane helix</keyword>
<gene>
    <name evidence="3" type="ORF">PHYBLDRAFT_188698</name>
</gene>
<keyword evidence="2" id="KW-0472">Membrane</keyword>
<evidence type="ECO:0000313" key="3">
    <source>
        <dbReference type="EMBL" id="OAD68260.1"/>
    </source>
</evidence>
<keyword evidence="2" id="KW-0812">Transmembrane</keyword>
<evidence type="ECO:0000256" key="2">
    <source>
        <dbReference type="SAM" id="Phobius"/>
    </source>
</evidence>
<organism evidence="3 4">
    <name type="scientific">Phycomyces blakesleeanus (strain ATCC 8743b / DSM 1359 / FGSC 10004 / NBRC 33097 / NRRL 1555)</name>
    <dbReference type="NCBI Taxonomy" id="763407"/>
    <lineage>
        <taxon>Eukaryota</taxon>
        <taxon>Fungi</taxon>
        <taxon>Fungi incertae sedis</taxon>
        <taxon>Mucoromycota</taxon>
        <taxon>Mucoromycotina</taxon>
        <taxon>Mucoromycetes</taxon>
        <taxon>Mucorales</taxon>
        <taxon>Phycomycetaceae</taxon>
        <taxon>Phycomyces</taxon>
    </lineage>
</organism>
<evidence type="ECO:0000313" key="4">
    <source>
        <dbReference type="Proteomes" id="UP000077315"/>
    </source>
</evidence>
<protein>
    <submittedName>
        <fullName evidence="3">Uncharacterized protein</fullName>
    </submittedName>
</protein>
<sequence>MTHLSDFSYLERCTISVYISVYFLYCVWGNDRFRCLSPSKILSGELRSVLSVILILMMTTQTVWDVLSAWIKYKEGFFLMPNGSIISKPFSQWSQSHRDRIPAMDYVECVTFSFHTGVFFLMQCFWNYLSNAVAKKSFMSSFEFKFYIVWALCSMALFPILQWVYRGNELYSEIVPQLAYGLQVMLTALLGVRSHIRFTRMIGLATRTNNNVAVISKLNYFRDMNFLLTVTLFSYGISFVIICSDGLTEGKVISLSKFASDTLIANANICTIFIWLLFISIFHPRRQFNTNNSSKNGQDSEYRFTENSKHEEALHGTTSQRFSGRINTFMANNTVDKSTELDPQQLSPQVKGGYMRAMAPVAVDYPHSLAVDDTFNPSFAPGRPLSPPGAFDAPYAQSGGRNVVIDVPYSDQSISFAMVDPSNVKRYPAKAGGGNGATSPVLSSAEYSNRSYTPTEIPLHELASRSQRTALGGGSISASAGQPSVDDFKHTYTLDERVNYENLSRSTSPQTVRTQGAHPIQRRDLGSPLTSPVSPTWERDIYSSSPLPTPPQTQDGEQRDHAVRDWLWQSPERRI</sequence>
<dbReference type="RefSeq" id="XP_018286300.1">
    <property type="nucleotide sequence ID" value="XM_018439548.1"/>
</dbReference>
<evidence type="ECO:0000256" key="1">
    <source>
        <dbReference type="SAM" id="MobiDB-lite"/>
    </source>
</evidence>
<name>A0A163D2K5_PHYB8</name>
<feature type="region of interest" description="Disordered" evidence="1">
    <location>
        <begin position="499"/>
        <end position="575"/>
    </location>
</feature>
<feature type="transmembrane region" description="Helical" evidence="2">
    <location>
        <begin position="262"/>
        <end position="282"/>
    </location>
</feature>
<feature type="transmembrane region" description="Helical" evidence="2">
    <location>
        <begin position="49"/>
        <end position="71"/>
    </location>
</feature>
<dbReference type="VEuPathDB" id="FungiDB:PHYBLDRAFT_188698"/>
<dbReference type="OrthoDB" id="2384193at2759"/>
<feature type="transmembrane region" description="Helical" evidence="2">
    <location>
        <begin position="177"/>
        <end position="196"/>
    </location>
</feature>
<dbReference type="Proteomes" id="UP000077315">
    <property type="component" value="Unassembled WGS sequence"/>
</dbReference>
<feature type="transmembrane region" description="Helical" evidence="2">
    <location>
        <begin position="112"/>
        <end position="134"/>
    </location>
</feature>
<reference evidence="4" key="1">
    <citation type="submission" date="2015-06" db="EMBL/GenBank/DDBJ databases">
        <title>Expansion of signal transduction pathways in fungi by whole-genome duplication.</title>
        <authorList>
            <consortium name="DOE Joint Genome Institute"/>
            <person name="Corrochano L.M."/>
            <person name="Kuo A."/>
            <person name="Marcet-Houben M."/>
            <person name="Polaino S."/>
            <person name="Salamov A."/>
            <person name="Villalobos J.M."/>
            <person name="Alvarez M.I."/>
            <person name="Avalos J."/>
            <person name="Benito E.P."/>
            <person name="Benoit I."/>
            <person name="Burger G."/>
            <person name="Camino L.P."/>
            <person name="Canovas D."/>
            <person name="Cerda-Olmedo E."/>
            <person name="Cheng J.-F."/>
            <person name="Dominguez A."/>
            <person name="Elias M."/>
            <person name="Eslava A.P."/>
            <person name="Glaser F."/>
            <person name="Grimwood J."/>
            <person name="Gutierrez G."/>
            <person name="Heitman J."/>
            <person name="Henrissat B."/>
            <person name="Iturriaga E.A."/>
            <person name="Lang B.F."/>
            <person name="Lavin J.L."/>
            <person name="Lee S."/>
            <person name="Li W."/>
            <person name="Lindquist E."/>
            <person name="Lopez-Garcia S."/>
            <person name="Luque E.M."/>
            <person name="Marcos A.T."/>
            <person name="Martin J."/>
            <person name="McCluskey K."/>
            <person name="Medina H.R."/>
            <person name="Miralles-Duran A."/>
            <person name="Miyazaki A."/>
            <person name="Munoz-Torres E."/>
            <person name="Oguiza J.A."/>
            <person name="Ohm R."/>
            <person name="Olmedo M."/>
            <person name="Orejas M."/>
            <person name="Ortiz-Castellanos L."/>
            <person name="Pisabarro A.G."/>
            <person name="Rodriguez-Romero J."/>
            <person name="Ruiz-Herrera J."/>
            <person name="Ruiz-Vazquez R."/>
            <person name="Sanz C."/>
            <person name="Schackwitz W."/>
            <person name="Schmutz J."/>
            <person name="Shahriari M."/>
            <person name="Shelest E."/>
            <person name="Silva-Franco F."/>
            <person name="Soanes D."/>
            <person name="Syed K."/>
            <person name="Tagua V.G."/>
            <person name="Talbot N.J."/>
            <person name="Thon M."/>
            <person name="De vries R.P."/>
            <person name="Wiebenga A."/>
            <person name="Yadav J.S."/>
            <person name="Braun E.L."/>
            <person name="Baker S."/>
            <person name="Garre V."/>
            <person name="Horwitz B."/>
            <person name="Torres-Martinez S."/>
            <person name="Idnurm A."/>
            <person name="Herrera-Estrella A."/>
            <person name="Gabaldon T."/>
            <person name="Grigoriev I.V."/>
        </authorList>
    </citation>
    <scope>NUCLEOTIDE SEQUENCE [LARGE SCALE GENOMIC DNA]</scope>
    <source>
        <strain evidence="4">NRRL 1555(-)</strain>
    </source>
</reference>
<keyword evidence="4" id="KW-1185">Reference proteome</keyword>
<feature type="transmembrane region" description="Helical" evidence="2">
    <location>
        <begin position="224"/>
        <end position="242"/>
    </location>
</feature>
<accession>A0A163D2K5</accession>
<dbReference type="InParanoid" id="A0A163D2K5"/>
<proteinExistence type="predicted"/>
<dbReference type="AlphaFoldDB" id="A0A163D2K5"/>
<feature type="transmembrane region" description="Helical" evidence="2">
    <location>
        <begin position="146"/>
        <end position="165"/>
    </location>
</feature>
<feature type="transmembrane region" description="Helical" evidence="2">
    <location>
        <begin position="6"/>
        <end position="28"/>
    </location>
</feature>
<dbReference type="GeneID" id="29000454"/>
<dbReference type="EMBL" id="KV440995">
    <property type="protein sequence ID" value="OAD68260.1"/>
    <property type="molecule type" value="Genomic_DNA"/>
</dbReference>
<dbReference type="STRING" id="763407.A0A163D2K5"/>
<feature type="compositionally biased region" description="Polar residues" evidence="1">
    <location>
        <begin position="501"/>
        <end position="514"/>
    </location>
</feature>